<feature type="transmembrane region" description="Helical" evidence="6">
    <location>
        <begin position="350"/>
        <end position="375"/>
    </location>
</feature>
<dbReference type="PANTHER" id="PTHR12011">
    <property type="entry name" value="ADHESION G-PROTEIN COUPLED RECEPTOR"/>
    <property type="match status" value="1"/>
</dbReference>
<dbReference type="PRINTS" id="PR00249">
    <property type="entry name" value="GPCRSECRETIN"/>
</dbReference>
<keyword evidence="2 6" id="KW-0812">Transmembrane</keyword>
<organism evidence="10 11">
    <name type="scientific">Anabas testudineus</name>
    <name type="common">Climbing perch</name>
    <name type="synonym">Anthias testudineus</name>
    <dbReference type="NCBI Taxonomy" id="64144"/>
    <lineage>
        <taxon>Eukaryota</taxon>
        <taxon>Metazoa</taxon>
        <taxon>Chordata</taxon>
        <taxon>Craniata</taxon>
        <taxon>Vertebrata</taxon>
        <taxon>Euteleostomi</taxon>
        <taxon>Actinopterygii</taxon>
        <taxon>Neopterygii</taxon>
        <taxon>Teleostei</taxon>
        <taxon>Neoteleostei</taxon>
        <taxon>Acanthomorphata</taxon>
        <taxon>Anabantaria</taxon>
        <taxon>Anabantiformes</taxon>
        <taxon>Anabantoidei</taxon>
        <taxon>Anabantidae</taxon>
        <taxon>Anabas</taxon>
    </lineage>
</organism>
<reference evidence="10 11" key="1">
    <citation type="submission" date="2021-04" db="EMBL/GenBank/DDBJ databases">
        <authorList>
            <consortium name="Wellcome Sanger Institute Data Sharing"/>
        </authorList>
    </citation>
    <scope>NUCLEOTIDE SEQUENCE [LARGE SCALE GENOMIC DNA]</scope>
</reference>
<evidence type="ECO:0000313" key="11">
    <source>
        <dbReference type="Proteomes" id="UP000265040"/>
    </source>
</evidence>
<feature type="signal peptide" evidence="7">
    <location>
        <begin position="1"/>
        <end position="20"/>
    </location>
</feature>
<evidence type="ECO:0000256" key="6">
    <source>
        <dbReference type="SAM" id="Phobius"/>
    </source>
</evidence>
<dbReference type="Pfam" id="PF00002">
    <property type="entry name" value="7tm_2"/>
    <property type="match status" value="1"/>
</dbReference>
<evidence type="ECO:0000256" key="3">
    <source>
        <dbReference type="ARBA" id="ARBA00022989"/>
    </source>
</evidence>
<dbReference type="GO" id="GO:0007166">
    <property type="term" value="P:cell surface receptor signaling pathway"/>
    <property type="evidence" value="ECO:0007669"/>
    <property type="project" value="InterPro"/>
</dbReference>
<evidence type="ECO:0000256" key="1">
    <source>
        <dbReference type="ARBA" id="ARBA00004141"/>
    </source>
</evidence>
<dbReference type="GO" id="GO:0005886">
    <property type="term" value="C:plasma membrane"/>
    <property type="evidence" value="ECO:0007669"/>
    <property type="project" value="TreeGrafter"/>
</dbReference>
<evidence type="ECO:0000256" key="2">
    <source>
        <dbReference type="ARBA" id="ARBA00022692"/>
    </source>
</evidence>
<dbReference type="InterPro" id="IPR017981">
    <property type="entry name" value="GPCR_2-like_7TM"/>
</dbReference>
<feature type="transmembrane region" description="Helical" evidence="6">
    <location>
        <begin position="424"/>
        <end position="446"/>
    </location>
</feature>
<dbReference type="InterPro" id="IPR057244">
    <property type="entry name" value="GAIN_B"/>
</dbReference>
<dbReference type="SMART" id="SM00303">
    <property type="entry name" value="GPS"/>
    <property type="match status" value="1"/>
</dbReference>
<comment type="subcellular location">
    <subcellularLocation>
        <location evidence="1">Membrane</location>
        <topology evidence="1">Multi-pass membrane protein</topology>
    </subcellularLocation>
</comment>
<feature type="transmembrane region" description="Helical" evidence="6">
    <location>
        <begin position="514"/>
        <end position="535"/>
    </location>
</feature>
<dbReference type="Pfam" id="PF01825">
    <property type="entry name" value="GPS"/>
    <property type="match status" value="1"/>
</dbReference>
<keyword evidence="7" id="KW-0732">Signal</keyword>
<evidence type="ECO:0000256" key="7">
    <source>
        <dbReference type="SAM" id="SignalP"/>
    </source>
</evidence>
<feature type="transmembrane region" description="Helical" evidence="6">
    <location>
        <begin position="580"/>
        <end position="600"/>
    </location>
</feature>
<dbReference type="InterPro" id="IPR000832">
    <property type="entry name" value="GPCR_2_secretin-like"/>
</dbReference>
<reference evidence="10" key="2">
    <citation type="submission" date="2025-08" db="UniProtKB">
        <authorList>
            <consortium name="Ensembl"/>
        </authorList>
    </citation>
    <scope>IDENTIFICATION</scope>
</reference>
<dbReference type="InterPro" id="IPR046338">
    <property type="entry name" value="GAIN_dom_sf"/>
</dbReference>
<reference evidence="10" key="3">
    <citation type="submission" date="2025-09" db="UniProtKB">
        <authorList>
            <consortium name="Ensembl"/>
        </authorList>
    </citation>
    <scope>IDENTIFICATION</scope>
</reference>
<dbReference type="Gene3D" id="1.20.1070.10">
    <property type="entry name" value="Rhodopsin 7-helix transmembrane proteins"/>
    <property type="match status" value="1"/>
</dbReference>
<feature type="domain" description="G-protein coupled receptors family 2 profile 2" evidence="9">
    <location>
        <begin position="351"/>
        <end position="603"/>
    </location>
</feature>
<proteinExistence type="predicted"/>
<name>A0AAQ6IDQ8_ANATE</name>
<evidence type="ECO:0000313" key="10">
    <source>
        <dbReference type="Ensembl" id="ENSATEP00000075430.1"/>
    </source>
</evidence>
<accession>A0AAQ6IDQ8</accession>
<keyword evidence="3 6" id="KW-1133">Transmembrane helix</keyword>
<gene>
    <name evidence="10" type="primary">POSTN</name>
</gene>
<dbReference type="GO" id="GO:0004930">
    <property type="term" value="F:G protein-coupled receptor activity"/>
    <property type="evidence" value="ECO:0007669"/>
    <property type="project" value="InterPro"/>
</dbReference>
<keyword evidence="5" id="KW-1015">Disulfide bond</keyword>
<evidence type="ECO:0000256" key="5">
    <source>
        <dbReference type="ARBA" id="ARBA00023157"/>
    </source>
</evidence>
<feature type="transmembrane region" description="Helical" evidence="6">
    <location>
        <begin position="555"/>
        <end position="574"/>
    </location>
</feature>
<feature type="chain" id="PRO_5043636014" evidence="7">
    <location>
        <begin position="21"/>
        <end position="619"/>
    </location>
</feature>
<dbReference type="GO" id="GO:0007189">
    <property type="term" value="P:adenylate cyclase-activating G protein-coupled receptor signaling pathway"/>
    <property type="evidence" value="ECO:0007669"/>
    <property type="project" value="TreeGrafter"/>
</dbReference>
<sequence>MKWWLLCFLGVSHDITYGHADLLVTKILKSLTQANSSLIQLQDVNGKCNLPVGNSILTVGNSILPVGNSNLPVGNSILTVGNSILPVVNSILPVGNSISTVANSILSVENSVLPVENCIMTVENSVLPVANYILNVGNSILPVGNCILTIGNSILTVGNSILTVGNSILPTGTCCDIINALEELKKCLLNNLTSLCVSCYTPNSFPFTGFTINGNTINVDVIAQLPTELNAGPNNTIVFTMLSWSGTKGTIWGPPGIIYENRLIGLSVSDMKVSGLRERVNITMNVTTAINETQEPKCVFFNFSTCEYSSQGCLTLWKRGESHITCSCDHLTYFGVLMVTPSLSSKDKEILSYITVIGCSLSLVSLVTTVLLFITNGHMRADVSMKVHINLAVALILLNVHFLPSQQVAALSSTGHCLYMALALHYSLLATFSWMALEGVHLYILLVRVFNIYIRRYLLKLSVVGWGIPAVIVSLMVIIDRSIYGHVPLDSSNPNDTTICYITNYTVKIVSTEAVFGLVFMFNLIMLGVTVRRVIILRQKNEFGQSNGNRVKRNIFTLLGVTTLLGITWGLVFVSLTIPGLYLFCILNSLQGFFIFLWFVMSLRKAVKSAAQTSSGTRS</sequence>
<dbReference type="PROSITE" id="PS50261">
    <property type="entry name" value="G_PROTEIN_RECEP_F2_4"/>
    <property type="match status" value="1"/>
</dbReference>
<dbReference type="AlphaFoldDB" id="A0AAQ6IDQ8"/>
<dbReference type="PANTHER" id="PTHR12011:SF326">
    <property type="entry name" value="ADHESION G-PROTEIN COUPLED RECEPTOR G5"/>
    <property type="match status" value="1"/>
</dbReference>
<evidence type="ECO:0000259" key="9">
    <source>
        <dbReference type="PROSITE" id="PS50261"/>
    </source>
</evidence>
<dbReference type="PROSITE" id="PS50221">
    <property type="entry name" value="GAIN_B"/>
    <property type="match status" value="1"/>
</dbReference>
<feature type="transmembrane region" description="Helical" evidence="6">
    <location>
        <begin position="458"/>
        <end position="479"/>
    </location>
</feature>
<keyword evidence="11" id="KW-1185">Reference proteome</keyword>
<feature type="domain" description="GAIN-B" evidence="8">
    <location>
        <begin position="201"/>
        <end position="344"/>
    </location>
</feature>
<feature type="transmembrane region" description="Helical" evidence="6">
    <location>
        <begin position="387"/>
        <end position="404"/>
    </location>
</feature>
<dbReference type="Ensembl" id="ENSATET00000077475.1">
    <property type="protein sequence ID" value="ENSATEP00000075430.1"/>
    <property type="gene ID" value="ENSATEG00000031687.1"/>
</dbReference>
<dbReference type="InterPro" id="IPR000203">
    <property type="entry name" value="GPS"/>
</dbReference>
<evidence type="ECO:0000259" key="8">
    <source>
        <dbReference type="PROSITE" id="PS50221"/>
    </source>
</evidence>
<dbReference type="Gene3D" id="2.60.220.50">
    <property type="match status" value="1"/>
</dbReference>
<evidence type="ECO:0000256" key="4">
    <source>
        <dbReference type="ARBA" id="ARBA00023136"/>
    </source>
</evidence>
<dbReference type="Proteomes" id="UP000265040">
    <property type="component" value="Chromosome 3"/>
</dbReference>
<keyword evidence="4 6" id="KW-0472">Membrane</keyword>
<dbReference type="GeneTree" id="ENSGT00940000161359"/>
<protein>
    <submittedName>
        <fullName evidence="10">Uncharacterized protein</fullName>
    </submittedName>
</protein>